<proteinExistence type="inferred from homology"/>
<dbReference type="PANTHER" id="PTHR11552">
    <property type="entry name" value="GLUCOSE-METHANOL-CHOLINE GMC OXIDOREDUCTASE"/>
    <property type="match status" value="1"/>
</dbReference>
<dbReference type="InterPro" id="IPR000172">
    <property type="entry name" value="GMC_OxRdtase_N"/>
</dbReference>
<dbReference type="Proteomes" id="UP000039046">
    <property type="component" value="Unassembled WGS sequence"/>
</dbReference>
<dbReference type="InterPro" id="IPR036188">
    <property type="entry name" value="FAD/NAD-bd_sf"/>
</dbReference>
<evidence type="ECO:0000256" key="4">
    <source>
        <dbReference type="ARBA" id="ARBA00022827"/>
    </source>
</evidence>
<dbReference type="InterPro" id="IPR007867">
    <property type="entry name" value="GMC_OxRtase_C"/>
</dbReference>
<feature type="binding site" evidence="5">
    <location>
        <position position="232"/>
    </location>
    <ligand>
        <name>FAD</name>
        <dbReference type="ChEBI" id="CHEBI:57692"/>
    </ligand>
</feature>
<comment type="similarity">
    <text evidence="2">Belongs to the GMC oxidoreductase family.</text>
</comment>
<gene>
    <name evidence="7" type="ORF">VHEMI05563</name>
</gene>
<accession>A0A0A1THE1</accession>
<dbReference type="PIRSF" id="PIRSF000137">
    <property type="entry name" value="Alcohol_oxidase"/>
    <property type="match status" value="1"/>
</dbReference>
<evidence type="ECO:0000256" key="5">
    <source>
        <dbReference type="PIRSR" id="PIRSR000137-2"/>
    </source>
</evidence>
<evidence type="ECO:0000256" key="2">
    <source>
        <dbReference type="ARBA" id="ARBA00010790"/>
    </source>
</evidence>
<dbReference type="GO" id="GO:0016614">
    <property type="term" value="F:oxidoreductase activity, acting on CH-OH group of donors"/>
    <property type="evidence" value="ECO:0007669"/>
    <property type="project" value="InterPro"/>
</dbReference>
<evidence type="ECO:0000313" key="8">
    <source>
        <dbReference type="Proteomes" id="UP000039046"/>
    </source>
</evidence>
<dbReference type="SUPFAM" id="SSF54373">
    <property type="entry name" value="FAD-linked reductases, C-terminal domain"/>
    <property type="match status" value="1"/>
</dbReference>
<evidence type="ECO:0000256" key="3">
    <source>
        <dbReference type="ARBA" id="ARBA00022630"/>
    </source>
</evidence>
<keyword evidence="4 5" id="KW-0274">FAD</keyword>
<dbReference type="OrthoDB" id="269227at2759"/>
<dbReference type="Pfam" id="PF05199">
    <property type="entry name" value="GMC_oxred_C"/>
    <property type="match status" value="1"/>
</dbReference>
<organism evidence="7 8">
    <name type="scientific">[Torrubiella] hemipterigena</name>
    <dbReference type="NCBI Taxonomy" id="1531966"/>
    <lineage>
        <taxon>Eukaryota</taxon>
        <taxon>Fungi</taxon>
        <taxon>Dikarya</taxon>
        <taxon>Ascomycota</taxon>
        <taxon>Pezizomycotina</taxon>
        <taxon>Sordariomycetes</taxon>
        <taxon>Hypocreomycetidae</taxon>
        <taxon>Hypocreales</taxon>
        <taxon>Clavicipitaceae</taxon>
        <taxon>Clavicipitaceae incertae sedis</taxon>
        <taxon>'Torrubiella' clade</taxon>
    </lineage>
</organism>
<reference evidence="7 8" key="1">
    <citation type="journal article" date="2015" name="Genome Announc.">
        <title>Draft Genome Sequence and Gene Annotation of the Entomopathogenic Fungus Verticillium hemipterigenum.</title>
        <authorList>
            <person name="Horn F."/>
            <person name="Habel A."/>
            <person name="Scharf D.H."/>
            <person name="Dworschak J."/>
            <person name="Brakhage A.A."/>
            <person name="Guthke R."/>
            <person name="Hertweck C."/>
            <person name="Linde J."/>
        </authorList>
    </citation>
    <scope>NUCLEOTIDE SEQUENCE [LARGE SCALE GENOMIC DNA]</scope>
</reference>
<dbReference type="Gene3D" id="3.50.50.60">
    <property type="entry name" value="FAD/NAD(P)-binding domain"/>
    <property type="match status" value="1"/>
</dbReference>
<protein>
    <recommendedName>
        <fullName evidence="6">Glucose-methanol-choline oxidoreductase N-terminal domain-containing protein</fullName>
    </recommendedName>
</protein>
<evidence type="ECO:0000259" key="6">
    <source>
        <dbReference type="PROSITE" id="PS00624"/>
    </source>
</evidence>
<dbReference type="GO" id="GO:0050660">
    <property type="term" value="F:flavin adenine dinucleotide binding"/>
    <property type="evidence" value="ECO:0007669"/>
    <property type="project" value="InterPro"/>
</dbReference>
<dbReference type="InterPro" id="IPR012132">
    <property type="entry name" value="GMC_OxRdtase"/>
</dbReference>
<dbReference type="PANTHER" id="PTHR11552:SF147">
    <property type="entry name" value="CHOLINE DEHYDROGENASE, MITOCHONDRIAL"/>
    <property type="match status" value="1"/>
</dbReference>
<name>A0A0A1THE1_9HYPO</name>
<dbReference type="AlphaFoldDB" id="A0A0A1THE1"/>
<dbReference type="PROSITE" id="PS00624">
    <property type="entry name" value="GMC_OXRED_2"/>
    <property type="match status" value="1"/>
</dbReference>
<dbReference type="EMBL" id="CDHN01000003">
    <property type="protein sequence ID" value="CEJ89738.1"/>
    <property type="molecule type" value="Genomic_DNA"/>
</dbReference>
<feature type="domain" description="Glucose-methanol-choline oxidoreductase N-terminal" evidence="6">
    <location>
        <begin position="274"/>
        <end position="288"/>
    </location>
</feature>
<comment type="cofactor">
    <cofactor evidence="1 5">
        <name>FAD</name>
        <dbReference type="ChEBI" id="CHEBI:57692"/>
    </cofactor>
</comment>
<evidence type="ECO:0000256" key="1">
    <source>
        <dbReference type="ARBA" id="ARBA00001974"/>
    </source>
</evidence>
<dbReference type="SUPFAM" id="SSF51905">
    <property type="entry name" value="FAD/NAD(P)-binding domain"/>
    <property type="match status" value="1"/>
</dbReference>
<dbReference type="STRING" id="1531966.A0A0A1THE1"/>
<dbReference type="Pfam" id="PF00732">
    <property type="entry name" value="GMC_oxred_N"/>
    <property type="match status" value="1"/>
</dbReference>
<dbReference type="HOGENOM" id="CLU_002865_6_0_1"/>
<keyword evidence="8" id="KW-1185">Reference proteome</keyword>
<evidence type="ECO:0000313" key="7">
    <source>
        <dbReference type="EMBL" id="CEJ89738.1"/>
    </source>
</evidence>
<dbReference type="Gene3D" id="3.30.560.10">
    <property type="entry name" value="Glucose Oxidase, domain 3"/>
    <property type="match status" value="1"/>
</dbReference>
<sequence length="602" mass="65843">MTVETDVYDVIVVGAGAAGCVIASRLSETPTLRVLLLEAGPDHTNDPKVTSPMLSRQMFGDPSYDWDYHTIPQKHADNRAFIQTRGRMLGGSSAINSHSLVFPSRAMHDAWADIAGNNTWAWDEMEPFYEKFQTVQAPNQSDTQSAPSINGPIKASFTQRRTELGATWKEAFEALGCFYLGYASDGNAIGGTITTNAIDGRPGKCERSHAGKEYLEAARGRENITILPNTLVKKIIFDYVSGSDTKPTATGVLVEKDGKPTILQAKQEIVLCTGAFGSPQILELSGIGNKDILEQAGVECIVHLPAVGENLQDHINFGPSVEIKSHIETFDVLSQSQSTAEAAQAEYESHRTGILSEGPAYHYAYWPLQLLETPEEGVEMERLVGELKTSANPLEQARFDFNKKMLRSPVEASATMAMIPTLRYKEPGAPVSGRYLTFLSMLSHPFSTGSSHITCNDEASHPRIDMNFLSHPLDTEILVKHTLQTQRFLARPRFAQILEAGGKWFPGNMAPEELSSEEIRTIIRKYSATNYHPCGTCVMARSDLGGVVDANLAVHGVDGLRICDASIFPIIPRGNILTTVYAVAERGADLIREEMVGAIARD</sequence>
<keyword evidence="3" id="KW-0285">Flavoprotein</keyword>